<feature type="domain" description="SCP" evidence="3">
    <location>
        <begin position="111"/>
        <end position="234"/>
    </location>
</feature>
<evidence type="ECO:0000313" key="5">
    <source>
        <dbReference type="Proteomes" id="UP001256646"/>
    </source>
</evidence>
<keyword evidence="5" id="KW-1185">Reference proteome</keyword>
<dbReference type="Pfam" id="PF19127">
    <property type="entry name" value="Choline_bind_3"/>
    <property type="match status" value="1"/>
</dbReference>
<protein>
    <submittedName>
        <fullName evidence="4">CAP domain-containing protein</fullName>
    </submittedName>
</protein>
<dbReference type="Gene3D" id="2.10.270.10">
    <property type="entry name" value="Cholin Binding"/>
    <property type="match status" value="1"/>
</dbReference>
<evidence type="ECO:0000259" key="3">
    <source>
        <dbReference type="Pfam" id="PF00188"/>
    </source>
</evidence>
<comment type="caution">
    <text evidence="4">The sequence shown here is derived from an EMBL/GenBank/DDBJ whole genome shotgun (WGS) entry which is preliminary data.</text>
</comment>
<reference evidence="4 5" key="1">
    <citation type="submission" date="2023-09" db="EMBL/GenBank/DDBJ databases">
        <authorList>
            <person name="Zhai L."/>
        </authorList>
    </citation>
    <scope>NUCLEOTIDE SEQUENCE [LARGE SCALE GENOMIC DNA]</scope>
    <source>
        <strain evidence="4 5">5 N-1</strain>
    </source>
</reference>
<dbReference type="PROSITE" id="PS51170">
    <property type="entry name" value="CW"/>
    <property type="match status" value="1"/>
</dbReference>
<dbReference type="InterPro" id="IPR035940">
    <property type="entry name" value="CAP_sf"/>
</dbReference>
<dbReference type="Proteomes" id="UP001256646">
    <property type="component" value="Unassembled WGS sequence"/>
</dbReference>
<evidence type="ECO:0000256" key="1">
    <source>
        <dbReference type="ARBA" id="ARBA00022737"/>
    </source>
</evidence>
<dbReference type="SUPFAM" id="SSF69360">
    <property type="entry name" value="Cell wall binding repeat"/>
    <property type="match status" value="1"/>
</dbReference>
<feature type="repeat" description="Cell wall-binding" evidence="2">
    <location>
        <begin position="55"/>
        <end position="74"/>
    </location>
</feature>
<dbReference type="PANTHER" id="PTHR31157">
    <property type="entry name" value="SCP DOMAIN-CONTAINING PROTEIN"/>
    <property type="match status" value="1"/>
</dbReference>
<dbReference type="Gene3D" id="3.40.33.10">
    <property type="entry name" value="CAP"/>
    <property type="match status" value="1"/>
</dbReference>
<dbReference type="SUPFAM" id="SSF55797">
    <property type="entry name" value="PR-1-like"/>
    <property type="match status" value="1"/>
</dbReference>
<dbReference type="RefSeq" id="WP_309556396.1">
    <property type="nucleotide sequence ID" value="NZ_JAVJAN010000018.1"/>
</dbReference>
<dbReference type="InterPro" id="IPR018337">
    <property type="entry name" value="Cell_wall/Cho-bd_repeat"/>
</dbReference>
<dbReference type="InterPro" id="IPR014044">
    <property type="entry name" value="CAP_dom"/>
</dbReference>
<sequence>MNTYFKKAIKLGTVAILTGIILFLPNQKVNAEEAVYGQWKNDNIGWWFESDRSYAKGWNTIDDKWYYFYNNGYMAHDTTIDGYYIDSDGEWIDDSEISYEEFCNNVDSQMLNLINKHRKSNGVFVLIETNQLRNSAKEKSKHMSNYGYFSHYYNGQDSRQLFNSQINAENIEYKCFNNKYTKRSAKELAQKLFDGWKESSGHNANMLNSDFSEYGFSVEKGVYNGSNVFFATQMFKVGNRIGNEHNMHMYIDKNGQEYIYVPNPNNN</sequence>
<dbReference type="EMBL" id="JAVJAN010000018">
    <property type="protein sequence ID" value="MDR5587425.1"/>
    <property type="molecule type" value="Genomic_DNA"/>
</dbReference>
<gene>
    <name evidence="4" type="ORF">RGC78_08070</name>
</gene>
<dbReference type="PANTHER" id="PTHR31157:SF1">
    <property type="entry name" value="SCP DOMAIN-CONTAINING PROTEIN"/>
    <property type="match status" value="1"/>
</dbReference>
<dbReference type="Pfam" id="PF00188">
    <property type="entry name" value="CAP"/>
    <property type="match status" value="1"/>
</dbReference>
<proteinExistence type="predicted"/>
<accession>A0ABU1EG99</accession>
<organism evidence="4 5">
    <name type="scientific">Clostridium aquiflavi</name>
    <dbReference type="NCBI Taxonomy" id="3073603"/>
    <lineage>
        <taxon>Bacteria</taxon>
        <taxon>Bacillati</taxon>
        <taxon>Bacillota</taxon>
        <taxon>Clostridia</taxon>
        <taxon>Eubacteriales</taxon>
        <taxon>Clostridiaceae</taxon>
        <taxon>Clostridium</taxon>
    </lineage>
</organism>
<keyword evidence="1" id="KW-0677">Repeat</keyword>
<evidence type="ECO:0000313" key="4">
    <source>
        <dbReference type="EMBL" id="MDR5587425.1"/>
    </source>
</evidence>
<evidence type="ECO:0000256" key="2">
    <source>
        <dbReference type="PROSITE-ProRule" id="PRU00591"/>
    </source>
</evidence>
<dbReference type="CDD" id="cd05379">
    <property type="entry name" value="CAP_bacterial"/>
    <property type="match status" value="1"/>
</dbReference>
<name>A0ABU1EG99_9CLOT</name>